<name>D5XC46_THEPJ</name>
<feature type="transmembrane region" description="Helical" evidence="6">
    <location>
        <begin position="41"/>
        <end position="56"/>
    </location>
</feature>
<feature type="transmembrane region" description="Helical" evidence="6">
    <location>
        <begin position="308"/>
        <end position="331"/>
    </location>
</feature>
<keyword evidence="6" id="KW-0406">Ion transport</keyword>
<feature type="transmembrane region" description="Helical" evidence="6">
    <location>
        <begin position="375"/>
        <end position="395"/>
    </location>
</feature>
<dbReference type="PANTHER" id="PTHR11706:SF33">
    <property type="entry name" value="NATURAL RESISTANCE-ASSOCIATED MACROPHAGE PROTEIN 2"/>
    <property type="match status" value="1"/>
</dbReference>
<keyword evidence="5 6" id="KW-0472">Membrane</keyword>
<sequence length="439" mass="47370">MSGQTNLETAVTRGLASRSGQLTEHIQPHASYQFITRIKQLLKFLGPAFVVSVAYIDPGNFATNISGGSKFNYNLLWVILWSNLMAIFLQTISAKLGIATGKNLPAMCARVFSRKTNWFLWVVAELAAMATDLAEFLGGALGLFLLLKIPLVYAGMLTGVFTFIIISLEKYGQRVIEAVIASLVAVICTAYGIELFLAKPNWPAVGVHMILPSLPNSEAVLVATGMLGATVMPHVIYLHSQLVQCRRTPDTDEQKLKHFRLECTDIMLAMNIVFLVNAAMVVVSAAVFHTKGIQVVTIQQAHRSLAPLLGSLSAGAFGIALLASGLSSSAVGTMAGQTIMNGFVGLRLPLFIRRFITMFPAMVIIGLGINPMKALVISQVILSFALPAAIIPLMLMTSRRDIMGALVNKPLTNIVGWIITAIIVVLNVILLYLTFSGNV</sequence>
<dbReference type="GO" id="GO:0005384">
    <property type="term" value="F:manganese ion transmembrane transporter activity"/>
    <property type="evidence" value="ECO:0007669"/>
    <property type="project" value="TreeGrafter"/>
</dbReference>
<dbReference type="EMBL" id="CP002028">
    <property type="protein sequence ID" value="ADG83498.1"/>
    <property type="molecule type" value="Genomic_DNA"/>
</dbReference>
<keyword evidence="4 6" id="KW-1133">Transmembrane helix</keyword>
<dbReference type="AlphaFoldDB" id="D5XC46"/>
<dbReference type="GO" id="GO:0046872">
    <property type="term" value="F:metal ion binding"/>
    <property type="evidence" value="ECO:0007669"/>
    <property type="project" value="UniProtKB-UniRule"/>
</dbReference>
<dbReference type="NCBIfam" id="NF037982">
    <property type="entry name" value="Nramp_1"/>
    <property type="match status" value="1"/>
</dbReference>
<feature type="transmembrane region" description="Helical" evidence="6">
    <location>
        <begin position="266"/>
        <end position="288"/>
    </location>
</feature>
<dbReference type="GO" id="GO:0015086">
    <property type="term" value="F:cadmium ion transmembrane transporter activity"/>
    <property type="evidence" value="ECO:0007669"/>
    <property type="project" value="TreeGrafter"/>
</dbReference>
<keyword evidence="6" id="KW-0769">Symport</keyword>
<protein>
    <recommendedName>
        <fullName evidence="6">Divalent metal cation transporter MntH</fullName>
    </recommendedName>
</protein>
<keyword evidence="6" id="KW-1003">Cell membrane</keyword>
<keyword evidence="8" id="KW-1185">Reference proteome</keyword>
<evidence type="ECO:0000256" key="1">
    <source>
        <dbReference type="ARBA" id="ARBA00004141"/>
    </source>
</evidence>
<gene>
    <name evidence="6" type="primary">mntH</name>
    <name evidence="7" type="ordered locus">TherJR_2663</name>
</gene>
<proteinExistence type="inferred from homology"/>
<evidence type="ECO:0000313" key="8">
    <source>
        <dbReference type="Proteomes" id="UP000002377"/>
    </source>
</evidence>
<evidence type="ECO:0000256" key="4">
    <source>
        <dbReference type="ARBA" id="ARBA00022989"/>
    </source>
</evidence>
<dbReference type="HAMAP" id="MF_00221">
    <property type="entry name" value="NRAMP"/>
    <property type="match status" value="1"/>
</dbReference>
<reference evidence="7 8" key="1">
    <citation type="submission" date="2010-05" db="EMBL/GenBank/DDBJ databases">
        <title>Complete sequence of Thermincola sp. JR.</title>
        <authorList>
            <consortium name="US DOE Joint Genome Institute"/>
            <person name="Lucas S."/>
            <person name="Copeland A."/>
            <person name="Lapidus A."/>
            <person name="Cheng J.-F."/>
            <person name="Bruce D."/>
            <person name="Goodwin L."/>
            <person name="Pitluck S."/>
            <person name="Chertkov O."/>
            <person name="Detter J.C."/>
            <person name="Han C."/>
            <person name="Tapia R."/>
            <person name="Land M."/>
            <person name="Hauser L."/>
            <person name="Kyrpides N."/>
            <person name="Mikhailova N."/>
            <person name="Hazen T.C."/>
            <person name="Woyke T."/>
        </authorList>
    </citation>
    <scope>NUCLEOTIDE SEQUENCE [LARGE SCALE GENOMIC DNA]</scope>
    <source>
        <strain evidence="7 8">JR</strain>
    </source>
</reference>
<dbReference type="GO" id="GO:0034755">
    <property type="term" value="P:iron ion transmembrane transport"/>
    <property type="evidence" value="ECO:0007669"/>
    <property type="project" value="TreeGrafter"/>
</dbReference>
<dbReference type="Proteomes" id="UP000002377">
    <property type="component" value="Chromosome"/>
</dbReference>
<dbReference type="NCBIfam" id="TIGR01197">
    <property type="entry name" value="nramp"/>
    <property type="match status" value="1"/>
</dbReference>
<dbReference type="Pfam" id="PF01566">
    <property type="entry name" value="Nramp"/>
    <property type="match status" value="1"/>
</dbReference>
<feature type="transmembrane region" description="Helical" evidence="6">
    <location>
        <begin position="118"/>
        <end position="145"/>
    </location>
</feature>
<feature type="transmembrane region" description="Helical" evidence="6">
    <location>
        <begin position="415"/>
        <end position="435"/>
    </location>
</feature>
<comment type="function">
    <text evidence="6">H(+)-stimulated, divalent metal cation uptake system.</text>
</comment>
<evidence type="ECO:0000256" key="6">
    <source>
        <dbReference type="HAMAP-Rule" id="MF_00221"/>
    </source>
</evidence>
<dbReference type="HOGENOM" id="CLU_020088_2_0_9"/>
<evidence type="ECO:0000256" key="3">
    <source>
        <dbReference type="ARBA" id="ARBA00022692"/>
    </source>
</evidence>
<feature type="transmembrane region" description="Helical" evidence="6">
    <location>
        <begin position="76"/>
        <end position="98"/>
    </location>
</feature>
<dbReference type="InterPro" id="IPR001046">
    <property type="entry name" value="NRAMP_fam"/>
</dbReference>
<evidence type="ECO:0000256" key="2">
    <source>
        <dbReference type="ARBA" id="ARBA00022448"/>
    </source>
</evidence>
<feature type="transmembrane region" description="Helical" evidence="6">
    <location>
        <begin position="151"/>
        <end position="168"/>
    </location>
</feature>
<comment type="subcellular location">
    <subcellularLocation>
        <location evidence="6">Cell membrane</location>
        <topology evidence="6">Multi-pass membrane protein</topology>
    </subcellularLocation>
    <subcellularLocation>
        <location evidence="1">Membrane</location>
        <topology evidence="1">Multi-pass membrane protein</topology>
    </subcellularLocation>
</comment>
<dbReference type="GO" id="GO:0005886">
    <property type="term" value="C:plasma membrane"/>
    <property type="evidence" value="ECO:0007669"/>
    <property type="project" value="UniProtKB-SubCell"/>
</dbReference>
<organism evidence="7 8">
    <name type="scientific">Thermincola potens (strain JR)</name>
    <dbReference type="NCBI Taxonomy" id="635013"/>
    <lineage>
        <taxon>Bacteria</taxon>
        <taxon>Bacillati</taxon>
        <taxon>Bacillota</taxon>
        <taxon>Clostridia</taxon>
        <taxon>Eubacteriales</taxon>
        <taxon>Thermincolaceae</taxon>
        <taxon>Thermincola</taxon>
    </lineage>
</organism>
<evidence type="ECO:0000256" key="5">
    <source>
        <dbReference type="ARBA" id="ARBA00023136"/>
    </source>
</evidence>
<dbReference type="GO" id="GO:0015293">
    <property type="term" value="F:symporter activity"/>
    <property type="evidence" value="ECO:0007669"/>
    <property type="project" value="UniProtKB-UniRule"/>
</dbReference>
<feature type="transmembrane region" description="Helical" evidence="6">
    <location>
        <begin position="351"/>
        <end position="369"/>
    </location>
</feature>
<dbReference type="PRINTS" id="PR00447">
    <property type="entry name" value="NATRESASSCMP"/>
</dbReference>
<evidence type="ECO:0000313" key="7">
    <source>
        <dbReference type="EMBL" id="ADG83498.1"/>
    </source>
</evidence>
<feature type="transmembrane region" description="Helical" evidence="6">
    <location>
        <begin position="175"/>
        <end position="193"/>
    </location>
</feature>
<dbReference type="NCBIfam" id="NF001923">
    <property type="entry name" value="PRK00701.1"/>
    <property type="match status" value="1"/>
</dbReference>
<accession>D5XC46</accession>
<dbReference type="eggNOG" id="COG1914">
    <property type="taxonomic scope" value="Bacteria"/>
</dbReference>
<keyword evidence="2 6" id="KW-0813">Transport</keyword>
<dbReference type="PANTHER" id="PTHR11706">
    <property type="entry name" value="SOLUTE CARRIER PROTEIN FAMILY 11 MEMBER"/>
    <property type="match status" value="1"/>
</dbReference>
<dbReference type="KEGG" id="tjr:TherJR_2663"/>
<dbReference type="STRING" id="635013.TherJR_2663"/>
<keyword evidence="3 6" id="KW-0812">Transmembrane</keyword>
<comment type="similarity">
    <text evidence="6">Belongs to the NRAMP family.</text>
</comment>